<dbReference type="SFLD" id="SFLDS00003">
    <property type="entry name" value="Haloacid_Dehalogenase"/>
    <property type="match status" value="1"/>
</dbReference>
<dbReference type="InterPro" id="IPR023198">
    <property type="entry name" value="PGP-like_dom2"/>
</dbReference>
<gene>
    <name evidence="1" type="ORF">E6H04_06605</name>
</gene>
<dbReference type="AlphaFoldDB" id="A0A537JD63"/>
<sequence length="220" mass="23846">MAAPDQIALIFDLDNTLIGSRIDFPAIRRSLIALLRAAGAVDEADDVLARHPLAQLVAIGTAHDGAHGTTLTLRMWEVIEAHEVDGLRDALPLDGARDVLGVLRARGFRIAILTNNSRAGALDALRAAQLIDRAEVIVARDDVRALKPAGDGVTEAARRLGQVERLYVIGDSWIDGAAAAAAGARFIAYRHPIEDLRDRRVEPWRTIAHLAELLDLDLTR</sequence>
<dbReference type="SFLD" id="SFLDG01129">
    <property type="entry name" value="C1.5:_HAD__Beta-PGM__Phosphata"/>
    <property type="match status" value="1"/>
</dbReference>
<accession>A0A537JD63</accession>
<keyword evidence="1" id="KW-0378">Hydrolase</keyword>
<comment type="caution">
    <text evidence="1">The sequence shown here is derived from an EMBL/GenBank/DDBJ whole genome shotgun (WGS) entry which is preliminary data.</text>
</comment>
<dbReference type="GO" id="GO:0006281">
    <property type="term" value="P:DNA repair"/>
    <property type="evidence" value="ECO:0007669"/>
    <property type="project" value="TreeGrafter"/>
</dbReference>
<organism evidence="1 2">
    <name type="scientific">Candidatus Segetimicrobium genomatis</name>
    <dbReference type="NCBI Taxonomy" id="2569760"/>
    <lineage>
        <taxon>Bacteria</taxon>
        <taxon>Bacillati</taxon>
        <taxon>Candidatus Sysuimicrobiota</taxon>
        <taxon>Candidatus Sysuimicrobiia</taxon>
        <taxon>Candidatus Sysuimicrobiales</taxon>
        <taxon>Candidatus Segetimicrobiaceae</taxon>
        <taxon>Candidatus Segetimicrobium</taxon>
    </lineage>
</organism>
<evidence type="ECO:0000313" key="2">
    <source>
        <dbReference type="Proteomes" id="UP000320048"/>
    </source>
</evidence>
<dbReference type="Pfam" id="PF00702">
    <property type="entry name" value="Hydrolase"/>
    <property type="match status" value="1"/>
</dbReference>
<dbReference type="Gene3D" id="1.10.150.240">
    <property type="entry name" value="Putative phosphatase, domain 2"/>
    <property type="match status" value="1"/>
</dbReference>
<dbReference type="SUPFAM" id="SSF56784">
    <property type="entry name" value="HAD-like"/>
    <property type="match status" value="1"/>
</dbReference>
<dbReference type="InterPro" id="IPR006439">
    <property type="entry name" value="HAD-SF_hydro_IA"/>
</dbReference>
<protein>
    <submittedName>
        <fullName evidence="1">HAD family hydrolase</fullName>
    </submittedName>
</protein>
<dbReference type="InterPro" id="IPR050155">
    <property type="entry name" value="HAD-like_hydrolase_sf"/>
</dbReference>
<reference evidence="1 2" key="1">
    <citation type="journal article" date="2019" name="Nat. Microbiol.">
        <title>Mediterranean grassland soil C-N compound turnover is dependent on rainfall and depth, and is mediated by genomically divergent microorganisms.</title>
        <authorList>
            <person name="Diamond S."/>
            <person name="Andeer P.F."/>
            <person name="Li Z."/>
            <person name="Crits-Christoph A."/>
            <person name="Burstein D."/>
            <person name="Anantharaman K."/>
            <person name="Lane K.R."/>
            <person name="Thomas B.C."/>
            <person name="Pan C."/>
            <person name="Northen T.R."/>
            <person name="Banfield J.F."/>
        </authorList>
    </citation>
    <scope>NUCLEOTIDE SEQUENCE [LARGE SCALE GENOMIC DNA]</scope>
    <source>
        <strain evidence="1">NP_7</strain>
    </source>
</reference>
<dbReference type="PANTHER" id="PTHR43434:SF1">
    <property type="entry name" value="PHOSPHOGLYCOLATE PHOSPHATASE"/>
    <property type="match status" value="1"/>
</dbReference>
<proteinExistence type="predicted"/>
<dbReference type="Proteomes" id="UP000320048">
    <property type="component" value="Unassembled WGS sequence"/>
</dbReference>
<dbReference type="InterPro" id="IPR023214">
    <property type="entry name" value="HAD_sf"/>
</dbReference>
<name>A0A537JD63_9BACT</name>
<evidence type="ECO:0000313" key="1">
    <source>
        <dbReference type="EMBL" id="TMI81473.1"/>
    </source>
</evidence>
<dbReference type="PANTHER" id="PTHR43434">
    <property type="entry name" value="PHOSPHOGLYCOLATE PHOSPHATASE"/>
    <property type="match status" value="1"/>
</dbReference>
<dbReference type="NCBIfam" id="TIGR01549">
    <property type="entry name" value="HAD-SF-IA-v1"/>
    <property type="match status" value="1"/>
</dbReference>
<dbReference type="PRINTS" id="PR00413">
    <property type="entry name" value="HADHALOGNASE"/>
</dbReference>
<dbReference type="Gene3D" id="3.40.50.1000">
    <property type="entry name" value="HAD superfamily/HAD-like"/>
    <property type="match status" value="1"/>
</dbReference>
<dbReference type="InterPro" id="IPR036412">
    <property type="entry name" value="HAD-like_sf"/>
</dbReference>
<dbReference type="GO" id="GO:0008967">
    <property type="term" value="F:phosphoglycolate phosphatase activity"/>
    <property type="evidence" value="ECO:0007669"/>
    <property type="project" value="TreeGrafter"/>
</dbReference>
<dbReference type="EMBL" id="VBAO01000171">
    <property type="protein sequence ID" value="TMI81473.1"/>
    <property type="molecule type" value="Genomic_DNA"/>
</dbReference>